<dbReference type="Pfam" id="PF13567">
    <property type="entry name" value="DUF4131"/>
    <property type="match status" value="1"/>
</dbReference>
<feature type="transmembrane region" description="Helical" evidence="6">
    <location>
        <begin position="7"/>
        <end position="25"/>
    </location>
</feature>
<evidence type="ECO:0000313" key="10">
    <source>
        <dbReference type="Proteomes" id="UP001166021"/>
    </source>
</evidence>
<protein>
    <submittedName>
        <fullName evidence="9">ComEC family competence protein</fullName>
    </submittedName>
</protein>
<feature type="transmembrane region" description="Helical" evidence="6">
    <location>
        <begin position="330"/>
        <end position="350"/>
    </location>
</feature>
<dbReference type="Pfam" id="PF03772">
    <property type="entry name" value="Competence"/>
    <property type="match status" value="1"/>
</dbReference>
<feature type="transmembrane region" description="Helical" evidence="6">
    <location>
        <begin position="56"/>
        <end position="77"/>
    </location>
</feature>
<comment type="caution">
    <text evidence="9">The sequence shown here is derived from an EMBL/GenBank/DDBJ whole genome shotgun (WGS) entry which is preliminary data.</text>
</comment>
<feature type="transmembrane region" description="Helical" evidence="6">
    <location>
        <begin position="31"/>
        <end position="49"/>
    </location>
</feature>
<dbReference type="RefSeq" id="WP_188242720.1">
    <property type="nucleotide sequence ID" value="NZ_JABTCF010000002.1"/>
</dbReference>
<dbReference type="PANTHER" id="PTHR30619">
    <property type="entry name" value="DNA INTERNALIZATION/COMPETENCE PROTEIN COMEC/REC2"/>
    <property type="match status" value="1"/>
</dbReference>
<accession>A0ABR7UXA2</accession>
<feature type="transmembrane region" description="Helical" evidence="6">
    <location>
        <begin position="413"/>
        <end position="440"/>
    </location>
</feature>
<dbReference type="InterPro" id="IPR025405">
    <property type="entry name" value="DUF4131"/>
</dbReference>
<evidence type="ECO:0000256" key="4">
    <source>
        <dbReference type="ARBA" id="ARBA00022989"/>
    </source>
</evidence>
<evidence type="ECO:0000256" key="1">
    <source>
        <dbReference type="ARBA" id="ARBA00004651"/>
    </source>
</evidence>
<evidence type="ECO:0000259" key="8">
    <source>
        <dbReference type="Pfam" id="PF13567"/>
    </source>
</evidence>
<name>A0ABR7UXA2_9FLAO</name>
<evidence type="ECO:0000256" key="3">
    <source>
        <dbReference type="ARBA" id="ARBA00022692"/>
    </source>
</evidence>
<dbReference type="NCBIfam" id="TIGR00360">
    <property type="entry name" value="ComEC_N-term"/>
    <property type="match status" value="1"/>
</dbReference>
<feature type="transmembrane region" description="Helical" evidence="6">
    <location>
        <begin position="285"/>
        <end position="301"/>
    </location>
</feature>
<dbReference type="PANTHER" id="PTHR30619:SF1">
    <property type="entry name" value="RECOMBINATION PROTEIN 2"/>
    <property type="match status" value="1"/>
</dbReference>
<evidence type="ECO:0000313" key="9">
    <source>
        <dbReference type="EMBL" id="MBD0777192.1"/>
    </source>
</evidence>
<dbReference type="InterPro" id="IPR004477">
    <property type="entry name" value="ComEC_N"/>
</dbReference>
<evidence type="ECO:0000259" key="7">
    <source>
        <dbReference type="Pfam" id="PF03772"/>
    </source>
</evidence>
<keyword evidence="5 6" id="KW-0472">Membrane</keyword>
<keyword evidence="10" id="KW-1185">Reference proteome</keyword>
<evidence type="ECO:0000256" key="2">
    <source>
        <dbReference type="ARBA" id="ARBA00022475"/>
    </source>
</evidence>
<dbReference type="Proteomes" id="UP001166021">
    <property type="component" value="Unassembled WGS sequence"/>
</dbReference>
<dbReference type="InterPro" id="IPR052159">
    <property type="entry name" value="Competence_DNA_uptake"/>
</dbReference>
<keyword evidence="2" id="KW-1003">Cell membrane</keyword>
<feature type="transmembrane region" description="Helical" evidence="6">
    <location>
        <begin position="387"/>
        <end position="407"/>
    </location>
</feature>
<feature type="domain" description="ComEC/Rec2-related protein" evidence="7">
    <location>
        <begin position="230"/>
        <end position="499"/>
    </location>
</feature>
<proteinExistence type="predicted"/>
<evidence type="ECO:0000256" key="5">
    <source>
        <dbReference type="ARBA" id="ARBA00023136"/>
    </source>
</evidence>
<evidence type="ECO:0000256" key="6">
    <source>
        <dbReference type="SAM" id="Phobius"/>
    </source>
</evidence>
<feature type="domain" description="DUF4131" evidence="8">
    <location>
        <begin position="29"/>
        <end position="184"/>
    </location>
</feature>
<gene>
    <name evidence="9" type="ORF">HPE56_05240</name>
</gene>
<keyword evidence="4 6" id="KW-1133">Transmembrane helix</keyword>
<dbReference type="EMBL" id="JABTCF010000002">
    <property type="protein sequence ID" value="MBD0777192.1"/>
    <property type="molecule type" value="Genomic_DNA"/>
</dbReference>
<feature type="transmembrane region" description="Helical" evidence="6">
    <location>
        <begin position="356"/>
        <end position="375"/>
    </location>
</feature>
<feature type="transmembrane region" description="Helical" evidence="6">
    <location>
        <begin position="251"/>
        <end position="273"/>
    </location>
</feature>
<sequence>MKLLQFIPIKLTLLLVLGITTGYFFDLGVSLPLTLTLLSLTILGFLFFGKKNPKKPVFGLFAAITTLCLGVFIIGIAQPKNDVHHYSNVHDPKEETWKLKVTQVLAPSSFSERFVADVLELNSTKVSGKILLTVPRDSTLKSMNVDDELVVLAKKEEITPSLNPHQFDYKNYMELQGIYHQLKTGPYNSFVLKHPKKTFLGGITTLRNTISTKLKQANFGKDEYGIIQALFLGQRNDISESTYNAYKNAGAVHILAVSGLHIGILLLFLEFLLRPLELLRKGKELKLFVIVVLLWGFAFLAGLSASVIRAVTMFSFVAYALYLNRPSNTFNILALSMFFILLVINPLLLFHVGFQMSYAAVLAIVWVYPLLQKIWRPKHWLTKKIWQLLSVSIAAQLGVLPISLYYFHQFPGLFFLSNILIVPFLGLILGMGIIVIALVLMDLAPDQLITLYNTMIRLMNTVIDWVAQQEAFIFRNISFDLVQLVLTYAFLIALIWLLHQYTYRKLCAVLVCIIPLQIWPMYKQHQTQRKEQLLVAHQTTNSIVMHRFGEHLTVYTTDSLSSAKIVTDYKVGENIAAINFQPIVNTFNLKNGKFLIIDSLGVFPQLDKQPDYVLLTQSPKINLERLIDTLQPKAVIADGSNYRSYINRWKATCAQRKLPIHYTGEQGCFELDLDQSF</sequence>
<comment type="subcellular location">
    <subcellularLocation>
        <location evidence="1">Cell membrane</location>
        <topology evidence="1">Multi-pass membrane protein</topology>
    </subcellularLocation>
</comment>
<feature type="transmembrane region" description="Helical" evidence="6">
    <location>
        <begin position="477"/>
        <end position="497"/>
    </location>
</feature>
<reference evidence="9" key="1">
    <citation type="submission" date="2020-05" db="EMBL/GenBank/DDBJ databases">
        <title>The draft genome sequence of Maribacter sp. ANRC-HE7.</title>
        <authorList>
            <person name="Mu L."/>
        </authorList>
    </citation>
    <scope>NUCLEOTIDE SEQUENCE</scope>
    <source>
        <strain evidence="9">ANRC-HE7</strain>
    </source>
</reference>
<organism evidence="9 10">
    <name type="scientific">Maribacter aquimaris</name>
    <dbReference type="NCBI Taxonomy" id="2737171"/>
    <lineage>
        <taxon>Bacteria</taxon>
        <taxon>Pseudomonadati</taxon>
        <taxon>Bacteroidota</taxon>
        <taxon>Flavobacteriia</taxon>
        <taxon>Flavobacteriales</taxon>
        <taxon>Flavobacteriaceae</taxon>
        <taxon>Maribacter</taxon>
    </lineage>
</organism>
<keyword evidence="3 6" id="KW-0812">Transmembrane</keyword>